<evidence type="ECO:0000259" key="2">
    <source>
        <dbReference type="Pfam" id="PF11127"/>
    </source>
</evidence>
<dbReference type="OrthoDB" id="9804804at2"/>
<evidence type="ECO:0000313" key="3">
    <source>
        <dbReference type="EMBL" id="SFR08527.1"/>
    </source>
</evidence>
<dbReference type="STRING" id="871652.SAMN04515673_10584"/>
<name>A0A1I6DT33_9RHOB</name>
<accession>A0A1I6DT33</accession>
<proteinExistence type="predicted"/>
<keyword evidence="1" id="KW-0472">Membrane</keyword>
<organism evidence="3 4">
    <name type="scientific">Poseidonocella sedimentorum</name>
    <dbReference type="NCBI Taxonomy" id="871652"/>
    <lineage>
        <taxon>Bacteria</taxon>
        <taxon>Pseudomonadati</taxon>
        <taxon>Pseudomonadota</taxon>
        <taxon>Alphaproteobacteria</taxon>
        <taxon>Rhodobacterales</taxon>
        <taxon>Roseobacteraceae</taxon>
        <taxon>Poseidonocella</taxon>
    </lineage>
</organism>
<feature type="transmembrane region" description="Helical" evidence="1">
    <location>
        <begin position="39"/>
        <end position="59"/>
    </location>
</feature>
<gene>
    <name evidence="3" type="ORF">SAMN04515673_10584</name>
</gene>
<keyword evidence="1" id="KW-0812">Transmembrane</keyword>
<dbReference type="InterPro" id="IPR021309">
    <property type="entry name" value="YgaP-like_TM"/>
</dbReference>
<keyword evidence="4" id="KW-1185">Reference proteome</keyword>
<reference evidence="3 4" key="1">
    <citation type="submission" date="2016-10" db="EMBL/GenBank/DDBJ databases">
        <authorList>
            <person name="de Groot N.N."/>
        </authorList>
    </citation>
    <scope>NUCLEOTIDE SEQUENCE [LARGE SCALE GENOMIC DNA]</scope>
    <source>
        <strain evidence="4">KMM 9023,NRIC 0796,JCM 17311,KCTC 23692</strain>
    </source>
</reference>
<evidence type="ECO:0000313" key="4">
    <source>
        <dbReference type="Proteomes" id="UP000199302"/>
    </source>
</evidence>
<protein>
    <recommendedName>
        <fullName evidence="2">Inner membrane protein YgaP-like transmembrane domain-containing protein</fullName>
    </recommendedName>
</protein>
<feature type="transmembrane region" description="Helical" evidence="1">
    <location>
        <begin position="12"/>
        <end position="33"/>
    </location>
</feature>
<sequence>MSTNVGTLDRALRVLLGLALLALPLLAPLGGFWTGISLIIGLVFLATAALRLCPIYAIFNIRTCK</sequence>
<dbReference type="EMBL" id="FOYI01000005">
    <property type="protein sequence ID" value="SFR08527.1"/>
    <property type="molecule type" value="Genomic_DNA"/>
</dbReference>
<evidence type="ECO:0000256" key="1">
    <source>
        <dbReference type="SAM" id="Phobius"/>
    </source>
</evidence>
<dbReference type="RefSeq" id="WP_092079474.1">
    <property type="nucleotide sequence ID" value="NZ_FOYI01000005.1"/>
</dbReference>
<feature type="domain" description="Inner membrane protein YgaP-like transmembrane" evidence="2">
    <location>
        <begin position="1"/>
        <end position="65"/>
    </location>
</feature>
<keyword evidence="1" id="KW-1133">Transmembrane helix</keyword>
<dbReference type="AlphaFoldDB" id="A0A1I6DT33"/>
<dbReference type="Proteomes" id="UP000199302">
    <property type="component" value="Unassembled WGS sequence"/>
</dbReference>
<dbReference type="Pfam" id="PF11127">
    <property type="entry name" value="YgaP-like_TM"/>
    <property type="match status" value="1"/>
</dbReference>